<dbReference type="InterPro" id="IPR009000">
    <property type="entry name" value="Transl_B-barrel_sf"/>
</dbReference>
<organism evidence="1 2">
    <name type="scientific">Vagococcus salmoninarum</name>
    <dbReference type="NCBI Taxonomy" id="2739"/>
    <lineage>
        <taxon>Bacteria</taxon>
        <taxon>Bacillati</taxon>
        <taxon>Bacillota</taxon>
        <taxon>Bacilli</taxon>
        <taxon>Lactobacillales</taxon>
        <taxon>Enterococcaceae</taxon>
        <taxon>Vagococcus</taxon>
    </lineage>
</organism>
<reference evidence="1 2" key="1">
    <citation type="submission" date="2017-05" db="EMBL/GenBank/DDBJ databases">
        <title>Vagococcus spp. assemblies.</title>
        <authorList>
            <person name="Gulvik C.A."/>
        </authorList>
    </citation>
    <scope>NUCLEOTIDE SEQUENCE [LARGE SCALE GENOMIC DNA]</scope>
    <source>
        <strain evidence="1 2">NCFB 2777</strain>
    </source>
</reference>
<dbReference type="SUPFAM" id="SSF50447">
    <property type="entry name" value="Translation proteins"/>
    <property type="match status" value="1"/>
</dbReference>
<dbReference type="Pfam" id="PF19157">
    <property type="entry name" value="DUF5839"/>
    <property type="match status" value="1"/>
</dbReference>
<name>A0A429ZAN5_9ENTE</name>
<dbReference type="GeneID" id="98569652"/>
<dbReference type="OrthoDB" id="2940740at2"/>
<dbReference type="EMBL" id="NGJU01000039">
    <property type="protein sequence ID" value="RST90733.1"/>
    <property type="molecule type" value="Genomic_DNA"/>
</dbReference>
<dbReference type="InterPro" id="IPR043895">
    <property type="entry name" value="DUF5839"/>
</dbReference>
<evidence type="ECO:0000313" key="2">
    <source>
        <dbReference type="Proteomes" id="UP000287239"/>
    </source>
</evidence>
<dbReference type="RefSeq" id="WP_126782588.1">
    <property type="nucleotide sequence ID" value="NZ_NGJU01000039.1"/>
</dbReference>
<keyword evidence="2" id="KW-1185">Reference proteome</keyword>
<dbReference type="AlphaFoldDB" id="A0A429ZAN5"/>
<accession>A0A429ZAN5</accession>
<dbReference type="Proteomes" id="UP000287239">
    <property type="component" value="Unassembled WGS sequence"/>
</dbReference>
<sequence>MTNEKKDDNTIFAKHIKKEDKENIVLGSKEYQWHIPKVLRGTIRVGDKVLVQSKGKIQTVVVTKLIREDIELTNKKYKRVRYVLPN</sequence>
<protein>
    <submittedName>
        <fullName evidence="1">Uncharacterized protein</fullName>
    </submittedName>
</protein>
<proteinExistence type="predicted"/>
<comment type="caution">
    <text evidence="1">The sequence shown here is derived from an EMBL/GenBank/DDBJ whole genome shotgun (WGS) entry which is preliminary data.</text>
</comment>
<gene>
    <name evidence="1" type="ORF">CBF35_15000</name>
</gene>
<evidence type="ECO:0000313" key="1">
    <source>
        <dbReference type="EMBL" id="RST90733.1"/>
    </source>
</evidence>